<dbReference type="Proteomes" id="UP001259832">
    <property type="component" value="Unassembled WGS sequence"/>
</dbReference>
<comment type="caution">
    <text evidence="2">The sequence shown here is derived from an EMBL/GenBank/DDBJ whole genome shotgun (WGS) entry which is preliminary data.</text>
</comment>
<evidence type="ECO:0000256" key="1">
    <source>
        <dbReference type="SAM" id="MobiDB-lite"/>
    </source>
</evidence>
<sequence>MIERESMDDGKLLGAHDRLLAKGGDKGPWTPSDAVQENDNLKAENKKIKDDCTAAGASAQQAAVEGQPTPHECCKP</sequence>
<name>A0AAD9LNY1_9STRA</name>
<evidence type="ECO:0000313" key="3">
    <source>
        <dbReference type="Proteomes" id="UP001259832"/>
    </source>
</evidence>
<evidence type="ECO:0000313" key="2">
    <source>
        <dbReference type="EMBL" id="KAK1941574.1"/>
    </source>
</evidence>
<keyword evidence="3" id="KW-1185">Reference proteome</keyword>
<reference evidence="2" key="1">
    <citation type="submission" date="2023-08" db="EMBL/GenBank/DDBJ databases">
        <title>Reference Genome Resource for the Citrus Pathogen Phytophthora citrophthora.</title>
        <authorList>
            <person name="Moller H."/>
            <person name="Coetzee B."/>
            <person name="Rose L.J."/>
            <person name="Van Niekerk J.M."/>
        </authorList>
    </citation>
    <scope>NUCLEOTIDE SEQUENCE</scope>
    <source>
        <strain evidence="2">STE-U-9442</strain>
    </source>
</reference>
<protein>
    <submittedName>
        <fullName evidence="2">Uncharacterized protein</fullName>
    </submittedName>
</protein>
<proteinExistence type="predicted"/>
<feature type="region of interest" description="Disordered" evidence="1">
    <location>
        <begin position="1"/>
        <end position="39"/>
    </location>
</feature>
<dbReference type="AlphaFoldDB" id="A0AAD9LNY1"/>
<dbReference type="EMBL" id="JASMQC010000012">
    <property type="protein sequence ID" value="KAK1941574.1"/>
    <property type="molecule type" value="Genomic_DNA"/>
</dbReference>
<organism evidence="2 3">
    <name type="scientific">Phytophthora citrophthora</name>
    <dbReference type="NCBI Taxonomy" id="4793"/>
    <lineage>
        <taxon>Eukaryota</taxon>
        <taxon>Sar</taxon>
        <taxon>Stramenopiles</taxon>
        <taxon>Oomycota</taxon>
        <taxon>Peronosporomycetes</taxon>
        <taxon>Peronosporales</taxon>
        <taxon>Peronosporaceae</taxon>
        <taxon>Phytophthora</taxon>
    </lineage>
</organism>
<feature type="compositionally biased region" description="Basic and acidic residues" evidence="1">
    <location>
        <begin position="1"/>
        <end position="25"/>
    </location>
</feature>
<accession>A0AAD9LNY1</accession>
<gene>
    <name evidence="2" type="ORF">P3T76_007440</name>
</gene>